<comment type="similarity">
    <text evidence="2">Belongs to the etk/wzc family.</text>
</comment>
<evidence type="ECO:0000256" key="10">
    <source>
        <dbReference type="ARBA" id="ARBA00023136"/>
    </source>
</evidence>
<dbReference type="RefSeq" id="WP_129601970.1">
    <property type="nucleotide sequence ID" value="NZ_SBLB01000003.1"/>
</dbReference>
<organism evidence="17 18">
    <name type="scientific">Spirosoma sordidisoli</name>
    <dbReference type="NCBI Taxonomy" id="2502893"/>
    <lineage>
        <taxon>Bacteria</taxon>
        <taxon>Pseudomonadati</taxon>
        <taxon>Bacteroidota</taxon>
        <taxon>Cytophagia</taxon>
        <taxon>Cytophagales</taxon>
        <taxon>Cytophagaceae</taxon>
        <taxon>Spirosoma</taxon>
    </lineage>
</organism>
<dbReference type="SUPFAM" id="SSF52540">
    <property type="entry name" value="P-loop containing nucleoside triphosphate hydrolases"/>
    <property type="match status" value="1"/>
</dbReference>
<evidence type="ECO:0000313" key="18">
    <source>
        <dbReference type="Proteomes" id="UP000290407"/>
    </source>
</evidence>
<reference evidence="17 18" key="1">
    <citation type="submission" date="2019-01" db="EMBL/GenBank/DDBJ databases">
        <title>Spirosoma flava sp. nov., a propanil-degrading bacterium isolated from herbicide-contaminated soil.</title>
        <authorList>
            <person name="Zhang L."/>
            <person name="Jiang J.-D."/>
        </authorList>
    </citation>
    <scope>NUCLEOTIDE SEQUENCE [LARGE SCALE GENOMIC DNA]</scope>
    <source>
        <strain evidence="17 18">TY50</strain>
    </source>
</reference>
<dbReference type="Pfam" id="PF13807">
    <property type="entry name" value="GNVR"/>
    <property type="match status" value="1"/>
</dbReference>
<keyword evidence="11" id="KW-0829">Tyrosine-protein kinase</keyword>
<evidence type="ECO:0000256" key="13">
    <source>
        <dbReference type="SAM" id="Phobius"/>
    </source>
</evidence>
<keyword evidence="8" id="KW-0067">ATP-binding</keyword>
<dbReference type="FunFam" id="3.40.50.300:FF:000527">
    <property type="entry name" value="Tyrosine-protein kinase etk"/>
    <property type="match status" value="1"/>
</dbReference>
<dbReference type="PANTHER" id="PTHR32309:SF13">
    <property type="entry name" value="FERRIC ENTEROBACTIN TRANSPORT PROTEIN FEPE"/>
    <property type="match status" value="1"/>
</dbReference>
<dbReference type="PANTHER" id="PTHR32309">
    <property type="entry name" value="TYROSINE-PROTEIN KINASE"/>
    <property type="match status" value="1"/>
</dbReference>
<keyword evidence="7 17" id="KW-0418">Kinase</keyword>
<dbReference type="InterPro" id="IPR003856">
    <property type="entry name" value="LPS_length_determ_N"/>
</dbReference>
<keyword evidence="18" id="KW-1185">Reference proteome</keyword>
<dbReference type="GO" id="GO:0042802">
    <property type="term" value="F:identical protein binding"/>
    <property type="evidence" value="ECO:0007669"/>
    <property type="project" value="UniProtKB-ARBA"/>
</dbReference>
<comment type="caution">
    <text evidence="17">The sequence shown here is derived from an EMBL/GenBank/DDBJ whole genome shotgun (WGS) entry which is preliminary data.</text>
</comment>
<evidence type="ECO:0000259" key="16">
    <source>
        <dbReference type="Pfam" id="PF13807"/>
    </source>
</evidence>
<dbReference type="InterPro" id="IPR032807">
    <property type="entry name" value="GNVR"/>
</dbReference>
<dbReference type="Gene3D" id="3.40.50.300">
    <property type="entry name" value="P-loop containing nucleotide triphosphate hydrolases"/>
    <property type="match status" value="1"/>
</dbReference>
<comment type="catalytic activity">
    <reaction evidence="12">
        <text>L-tyrosyl-[protein] + ATP = O-phospho-L-tyrosyl-[protein] + ADP + H(+)</text>
        <dbReference type="Rhea" id="RHEA:10596"/>
        <dbReference type="Rhea" id="RHEA-COMP:10136"/>
        <dbReference type="Rhea" id="RHEA-COMP:20101"/>
        <dbReference type="ChEBI" id="CHEBI:15378"/>
        <dbReference type="ChEBI" id="CHEBI:30616"/>
        <dbReference type="ChEBI" id="CHEBI:46858"/>
        <dbReference type="ChEBI" id="CHEBI:61978"/>
        <dbReference type="ChEBI" id="CHEBI:456216"/>
    </reaction>
</comment>
<dbReference type="EC" id="2.7.10.2" evidence="17"/>
<evidence type="ECO:0000256" key="11">
    <source>
        <dbReference type="ARBA" id="ARBA00023137"/>
    </source>
</evidence>
<keyword evidence="6" id="KW-0547">Nucleotide-binding</keyword>
<feature type="domain" description="CobQ/CobB/MinD/ParA nucleotide binding" evidence="14">
    <location>
        <begin position="578"/>
        <end position="750"/>
    </location>
</feature>
<protein>
    <submittedName>
        <fullName evidence="17">Polysaccharide biosynthesis tyrosine autokinase</fullName>
        <ecNumber evidence="17">2.7.10.2</ecNumber>
    </submittedName>
</protein>
<dbReference type="Proteomes" id="UP000290407">
    <property type="component" value="Unassembled WGS sequence"/>
</dbReference>
<dbReference type="Pfam" id="PF01656">
    <property type="entry name" value="CbiA"/>
    <property type="match status" value="1"/>
</dbReference>
<feature type="transmembrane region" description="Helical" evidence="13">
    <location>
        <begin position="488"/>
        <end position="508"/>
    </location>
</feature>
<sequence>MSKTAPYSYVPYQVMDTDNALRAHLMRYLRHWYWFALAVSLMLLVAFIYLRFKQPVYRSQASLLIKDEKKGLDSDNILKELEIFAPKKVVENEIEILKSYTLMDKVVQQLNLEISYFKDTPYGQREIYQWTPVRLIVEQPTAELYRDEPFRITFLNATSIQLDDHTYPLNTSVQTPYGRLRFFCPQPVSARTEPISVQVNPRSRVVTDLLRLLKAEPTSKASTVIMLTIETGVPQKGEALLNRLIDVYTEASILDKNRVASNTLNFIDDRLQLVSGELQTVEKGVEQYKSSQGITDLGTQAKGFLETAQQNDANLSQVTIQLEALRDIETYINSQPEYRSGTPATLGLTDPTLLALIESFTKLETQREHLARTTSERNPLMQTVNSQLRSLKTSISENVSTMRNMLSSAQQQFQANNRKLEGTIRTIPAKERTLMNITRQQAIKNELYTYLLRKREETAVSYASVISDSRIVDVARTDTKPVKPNQQLIYLLFGLAGLLLPVLAFSVYDAINNRVIRRSDVEEGTQVPILGEIVRKKQVEALVVGARSKTVIAEQIRTLRTNLNYLRNSRGGSQVLLFTSSISGEGKSFISLNLGASLALMGLRTVILEMDLRKPRLHQSLNYPNGLGLSDYLTGETTLEQIVNPLPNNENYWIITSGTLPPNPSELLAGPRLEKLIHDLRQHFDYILIDAPPIGLVTDAQLIAPFADATLYIVRHDVTPKNCLKMVESLYREKRFNKLNIVLNAVRNDAANYYSYGGYNSDRYQYEAVKKKTFLSRFKLNA</sequence>
<proteinExistence type="inferred from homology"/>
<evidence type="ECO:0000256" key="7">
    <source>
        <dbReference type="ARBA" id="ARBA00022777"/>
    </source>
</evidence>
<evidence type="ECO:0000256" key="3">
    <source>
        <dbReference type="ARBA" id="ARBA00022475"/>
    </source>
</evidence>
<dbReference type="GO" id="GO:0005524">
    <property type="term" value="F:ATP binding"/>
    <property type="evidence" value="ECO:0007669"/>
    <property type="project" value="UniProtKB-KW"/>
</dbReference>
<dbReference type="InterPro" id="IPR005702">
    <property type="entry name" value="Wzc-like_C"/>
</dbReference>
<evidence type="ECO:0000256" key="9">
    <source>
        <dbReference type="ARBA" id="ARBA00022989"/>
    </source>
</evidence>
<dbReference type="Pfam" id="PF02706">
    <property type="entry name" value="Wzz"/>
    <property type="match status" value="1"/>
</dbReference>
<keyword evidence="5 13" id="KW-0812">Transmembrane</keyword>
<keyword evidence="4 17" id="KW-0808">Transferase</keyword>
<dbReference type="GO" id="GO:0004715">
    <property type="term" value="F:non-membrane spanning protein tyrosine kinase activity"/>
    <property type="evidence" value="ECO:0007669"/>
    <property type="project" value="UniProtKB-EC"/>
</dbReference>
<gene>
    <name evidence="17" type="ORF">EQG79_13935</name>
</gene>
<dbReference type="AlphaFoldDB" id="A0A4Q2UK92"/>
<keyword evidence="9 13" id="KW-1133">Transmembrane helix</keyword>
<dbReference type="InterPro" id="IPR027417">
    <property type="entry name" value="P-loop_NTPase"/>
</dbReference>
<keyword evidence="3" id="KW-1003">Cell membrane</keyword>
<evidence type="ECO:0000256" key="6">
    <source>
        <dbReference type="ARBA" id="ARBA00022741"/>
    </source>
</evidence>
<evidence type="ECO:0000259" key="14">
    <source>
        <dbReference type="Pfam" id="PF01656"/>
    </source>
</evidence>
<dbReference type="GO" id="GO:0005886">
    <property type="term" value="C:plasma membrane"/>
    <property type="evidence" value="ECO:0007669"/>
    <property type="project" value="UniProtKB-SubCell"/>
</dbReference>
<comment type="subcellular location">
    <subcellularLocation>
        <location evidence="1">Cell membrane</location>
        <topology evidence="1">Multi-pass membrane protein</topology>
    </subcellularLocation>
</comment>
<dbReference type="InterPro" id="IPR002586">
    <property type="entry name" value="CobQ/CobB/MinD/ParA_Nub-bd_dom"/>
</dbReference>
<evidence type="ECO:0000256" key="5">
    <source>
        <dbReference type="ARBA" id="ARBA00022692"/>
    </source>
</evidence>
<evidence type="ECO:0000256" key="1">
    <source>
        <dbReference type="ARBA" id="ARBA00004651"/>
    </source>
</evidence>
<evidence type="ECO:0000256" key="4">
    <source>
        <dbReference type="ARBA" id="ARBA00022679"/>
    </source>
</evidence>
<evidence type="ECO:0000256" key="2">
    <source>
        <dbReference type="ARBA" id="ARBA00008883"/>
    </source>
</evidence>
<feature type="domain" description="Polysaccharide chain length determinant N-terminal" evidence="15">
    <location>
        <begin position="30"/>
        <end position="110"/>
    </location>
</feature>
<evidence type="ECO:0000313" key="17">
    <source>
        <dbReference type="EMBL" id="RYC69694.1"/>
    </source>
</evidence>
<evidence type="ECO:0000259" key="15">
    <source>
        <dbReference type="Pfam" id="PF02706"/>
    </source>
</evidence>
<dbReference type="EMBL" id="SBLB01000003">
    <property type="protein sequence ID" value="RYC69694.1"/>
    <property type="molecule type" value="Genomic_DNA"/>
</dbReference>
<feature type="domain" description="Tyrosine-protein kinase G-rich" evidence="16">
    <location>
        <begin position="431"/>
        <end position="503"/>
    </location>
</feature>
<evidence type="ECO:0000256" key="12">
    <source>
        <dbReference type="ARBA" id="ARBA00053015"/>
    </source>
</evidence>
<dbReference type="InterPro" id="IPR050445">
    <property type="entry name" value="Bact_polysacc_biosynth/exp"/>
</dbReference>
<accession>A0A4Q2UK92</accession>
<evidence type="ECO:0000256" key="8">
    <source>
        <dbReference type="ARBA" id="ARBA00022840"/>
    </source>
</evidence>
<dbReference type="NCBIfam" id="TIGR01007">
    <property type="entry name" value="eps_fam"/>
    <property type="match status" value="1"/>
</dbReference>
<keyword evidence="10 13" id="KW-0472">Membrane</keyword>
<feature type="transmembrane region" description="Helical" evidence="13">
    <location>
        <begin position="32"/>
        <end position="50"/>
    </location>
</feature>
<dbReference type="CDD" id="cd05387">
    <property type="entry name" value="BY-kinase"/>
    <property type="match status" value="1"/>
</dbReference>
<name>A0A4Q2UK92_9BACT</name>